<protein>
    <submittedName>
        <fullName evidence="1">Uncharacterized protein</fullName>
    </submittedName>
</protein>
<reference evidence="2" key="1">
    <citation type="journal article" date="2019" name="Int. J. Syst. Evol. Microbiol.">
        <title>The Global Catalogue of Microorganisms (GCM) 10K type strain sequencing project: providing services to taxonomists for standard genome sequencing and annotation.</title>
        <authorList>
            <consortium name="The Broad Institute Genomics Platform"/>
            <consortium name="The Broad Institute Genome Sequencing Center for Infectious Disease"/>
            <person name="Wu L."/>
            <person name="Ma J."/>
        </authorList>
    </citation>
    <scope>NUCLEOTIDE SEQUENCE [LARGE SCALE GENOMIC DNA]</scope>
    <source>
        <strain evidence="2">JCM 17706</strain>
    </source>
</reference>
<accession>A0ABP9MLV7</accession>
<proteinExistence type="predicted"/>
<dbReference type="EMBL" id="BAABIY010000020">
    <property type="protein sequence ID" value="GAA5098217.1"/>
    <property type="molecule type" value="Genomic_DNA"/>
</dbReference>
<gene>
    <name evidence="1" type="ORF">GCM10023260_08540</name>
</gene>
<comment type="caution">
    <text evidence="1">The sequence shown here is derived from an EMBL/GenBank/DDBJ whole genome shotgun (WGS) entry which is preliminary data.</text>
</comment>
<keyword evidence="2" id="KW-1185">Reference proteome</keyword>
<evidence type="ECO:0000313" key="2">
    <source>
        <dbReference type="Proteomes" id="UP001501525"/>
    </source>
</evidence>
<dbReference type="Proteomes" id="UP001501525">
    <property type="component" value="Unassembled WGS sequence"/>
</dbReference>
<organism evidence="1 2">
    <name type="scientific">Bartonella acomydis</name>
    <dbReference type="NCBI Taxonomy" id="686234"/>
    <lineage>
        <taxon>Bacteria</taxon>
        <taxon>Pseudomonadati</taxon>
        <taxon>Pseudomonadota</taxon>
        <taxon>Alphaproteobacteria</taxon>
        <taxon>Hyphomicrobiales</taxon>
        <taxon>Bartonellaceae</taxon>
        <taxon>Bartonella</taxon>
    </lineage>
</organism>
<sequence>MLYGTVKNPYLIMWGVEKLEKRIFFFLKKIREFLSRKLQREALFKLGIGKKAQKSRLQKIV</sequence>
<name>A0ABP9MLV7_9HYPH</name>
<evidence type="ECO:0000313" key="1">
    <source>
        <dbReference type="EMBL" id="GAA5098217.1"/>
    </source>
</evidence>